<gene>
    <name evidence="4" type="ORF">I5E68_14000</name>
</gene>
<keyword evidence="2" id="KW-0503">Monooxygenase</keyword>
<dbReference type="PANTHER" id="PTHR30137:SF8">
    <property type="entry name" value="BLR5498 PROTEIN"/>
    <property type="match status" value="1"/>
</dbReference>
<dbReference type="SUPFAM" id="SSF51679">
    <property type="entry name" value="Bacterial luciferase-like"/>
    <property type="match status" value="1"/>
</dbReference>
<dbReference type="PANTHER" id="PTHR30137">
    <property type="entry name" value="LUCIFERASE-LIKE MONOOXYGENASE"/>
    <property type="match status" value="1"/>
</dbReference>
<protein>
    <submittedName>
        <fullName evidence="4">LLM class flavin-dependent oxidoreductase</fullName>
    </submittedName>
</protein>
<evidence type="ECO:0000256" key="2">
    <source>
        <dbReference type="ARBA" id="ARBA00023033"/>
    </source>
</evidence>
<accession>A0A931MM30</accession>
<keyword evidence="1" id="KW-0560">Oxidoreductase</keyword>
<proteinExistence type="predicted"/>
<evidence type="ECO:0000259" key="3">
    <source>
        <dbReference type="Pfam" id="PF00296"/>
    </source>
</evidence>
<keyword evidence="5" id="KW-1185">Reference proteome</keyword>
<dbReference type="Proteomes" id="UP000617634">
    <property type="component" value="Unassembled WGS sequence"/>
</dbReference>
<comment type="caution">
    <text evidence="4">The sequence shown here is derived from an EMBL/GenBank/DDBJ whole genome shotgun (WGS) entry which is preliminary data.</text>
</comment>
<dbReference type="GO" id="GO:0005829">
    <property type="term" value="C:cytosol"/>
    <property type="evidence" value="ECO:0007669"/>
    <property type="project" value="TreeGrafter"/>
</dbReference>
<dbReference type="EMBL" id="JADZGI010000002">
    <property type="protein sequence ID" value="MBH0114054.1"/>
    <property type="molecule type" value="Genomic_DNA"/>
</dbReference>
<sequence length="373" mass="41812">MKFGFFNLMPWPHYPEPPKVYPTPNRDYDPQIGRELYNDYIDLLVHAEATGFDWIACNEHHFSPYGTMANCNLIGSILARETKTIGLAMVGNLLPLSNPVRVAEEYAMIDVMSGGRLIAGFMRGVPHEYIAYNSPPGESRARQKEAAQLVRKCWSEPEPFGWEGEYYQFRSISIWPRPIQSSPKVLMSASNIESAAIAAESKAIMGMGLIHNLDVARDNVETYYRTAEENGWQASPDDILMGASTCIAETDEEARRIFSEALDYFHDTLMKPTYDALKLVARAGYFNKAQAGSSYDNRLDKVVSKKTIDEMIEGGSIFCGSPKSVADQITRFKEKLGCGRINLSMQIGNLPVDAVRRGMDLFHAEVLPQVRDL</sequence>
<evidence type="ECO:0000313" key="4">
    <source>
        <dbReference type="EMBL" id="MBH0114054.1"/>
    </source>
</evidence>
<dbReference type="RefSeq" id="WP_197165085.1">
    <property type="nucleotide sequence ID" value="NZ_JADZGI010000002.1"/>
</dbReference>
<dbReference type="InterPro" id="IPR036661">
    <property type="entry name" value="Luciferase-like_sf"/>
</dbReference>
<dbReference type="InterPro" id="IPR011251">
    <property type="entry name" value="Luciferase-like_dom"/>
</dbReference>
<dbReference type="GO" id="GO:0004497">
    <property type="term" value="F:monooxygenase activity"/>
    <property type="evidence" value="ECO:0007669"/>
    <property type="project" value="UniProtKB-KW"/>
</dbReference>
<evidence type="ECO:0000313" key="5">
    <source>
        <dbReference type="Proteomes" id="UP000617634"/>
    </source>
</evidence>
<dbReference type="Pfam" id="PF00296">
    <property type="entry name" value="Bac_luciferase"/>
    <property type="match status" value="1"/>
</dbReference>
<dbReference type="Gene3D" id="3.20.20.30">
    <property type="entry name" value="Luciferase-like domain"/>
    <property type="match status" value="1"/>
</dbReference>
<feature type="domain" description="Luciferase-like" evidence="3">
    <location>
        <begin position="35"/>
        <end position="334"/>
    </location>
</feature>
<reference evidence="4" key="1">
    <citation type="submission" date="2020-11" db="EMBL/GenBank/DDBJ databases">
        <title>Novosphingobium aureum sp. nov., a marine bacterium isolated from sediment of a salt flat.</title>
        <authorList>
            <person name="Yoo Y."/>
            <person name="Kim J.-J."/>
        </authorList>
    </citation>
    <scope>NUCLEOTIDE SEQUENCE</scope>
    <source>
        <strain evidence="4">YJ-S2-02</strain>
    </source>
</reference>
<dbReference type="AlphaFoldDB" id="A0A931MM30"/>
<dbReference type="InterPro" id="IPR050766">
    <property type="entry name" value="Bact_Lucif_Oxidored"/>
</dbReference>
<dbReference type="GO" id="GO:0016705">
    <property type="term" value="F:oxidoreductase activity, acting on paired donors, with incorporation or reduction of molecular oxygen"/>
    <property type="evidence" value="ECO:0007669"/>
    <property type="project" value="InterPro"/>
</dbReference>
<organism evidence="4 5">
    <name type="scientific">Novosphingobium aureum</name>
    <dbReference type="NCBI Taxonomy" id="2792964"/>
    <lineage>
        <taxon>Bacteria</taxon>
        <taxon>Pseudomonadati</taxon>
        <taxon>Pseudomonadota</taxon>
        <taxon>Alphaproteobacteria</taxon>
        <taxon>Sphingomonadales</taxon>
        <taxon>Sphingomonadaceae</taxon>
        <taxon>Novosphingobium</taxon>
    </lineage>
</organism>
<evidence type="ECO:0000256" key="1">
    <source>
        <dbReference type="ARBA" id="ARBA00023002"/>
    </source>
</evidence>
<name>A0A931MM30_9SPHN</name>